<gene>
    <name evidence="2" type="ORF">BKA67DRAFT_146024</name>
</gene>
<organism evidence="2 3">
    <name type="scientific">Truncatella angustata</name>
    <dbReference type="NCBI Taxonomy" id="152316"/>
    <lineage>
        <taxon>Eukaryota</taxon>
        <taxon>Fungi</taxon>
        <taxon>Dikarya</taxon>
        <taxon>Ascomycota</taxon>
        <taxon>Pezizomycotina</taxon>
        <taxon>Sordariomycetes</taxon>
        <taxon>Xylariomycetidae</taxon>
        <taxon>Amphisphaeriales</taxon>
        <taxon>Sporocadaceae</taxon>
        <taxon>Truncatella</taxon>
    </lineage>
</organism>
<evidence type="ECO:0000313" key="2">
    <source>
        <dbReference type="EMBL" id="KAH6638654.1"/>
    </source>
</evidence>
<feature type="compositionally biased region" description="Polar residues" evidence="1">
    <location>
        <begin position="54"/>
        <end position="64"/>
    </location>
</feature>
<sequence length="157" mass="17678">MSLYLERTIHDTATSGFMRQLDISSFVIPVVFQHFVTAKASISLPPNKGLPGRSSHTTALSSTAGGRRTRTCPSAPFSHSHTNSQCYEKRRPGRCTCIEMLAWMAVEVVEAVLGAGYTAYDLHAAVDNRMQCQLYWWARLHYREQRLGERFAPIDDL</sequence>
<dbReference type="AlphaFoldDB" id="A0A9P8REH6"/>
<dbReference type="Proteomes" id="UP000758603">
    <property type="component" value="Unassembled WGS sequence"/>
</dbReference>
<evidence type="ECO:0000313" key="3">
    <source>
        <dbReference type="Proteomes" id="UP000758603"/>
    </source>
</evidence>
<keyword evidence="3" id="KW-1185">Reference proteome</keyword>
<dbReference type="EMBL" id="JAGPXC010000015">
    <property type="protein sequence ID" value="KAH6638654.1"/>
    <property type="molecule type" value="Genomic_DNA"/>
</dbReference>
<protein>
    <submittedName>
        <fullName evidence="2">Uncharacterized protein</fullName>
    </submittedName>
</protein>
<dbReference type="RefSeq" id="XP_045950926.1">
    <property type="nucleotide sequence ID" value="XM_046095088.1"/>
</dbReference>
<feature type="region of interest" description="Disordered" evidence="1">
    <location>
        <begin position="47"/>
        <end position="68"/>
    </location>
</feature>
<evidence type="ECO:0000256" key="1">
    <source>
        <dbReference type="SAM" id="MobiDB-lite"/>
    </source>
</evidence>
<accession>A0A9P8REH6</accession>
<name>A0A9P8REH6_9PEZI</name>
<proteinExistence type="predicted"/>
<dbReference type="GeneID" id="70123981"/>
<reference evidence="2" key="1">
    <citation type="journal article" date="2021" name="Nat. Commun.">
        <title>Genetic determinants of endophytism in the Arabidopsis root mycobiome.</title>
        <authorList>
            <person name="Mesny F."/>
            <person name="Miyauchi S."/>
            <person name="Thiergart T."/>
            <person name="Pickel B."/>
            <person name="Atanasova L."/>
            <person name="Karlsson M."/>
            <person name="Huettel B."/>
            <person name="Barry K.W."/>
            <person name="Haridas S."/>
            <person name="Chen C."/>
            <person name="Bauer D."/>
            <person name="Andreopoulos W."/>
            <person name="Pangilinan J."/>
            <person name="LaButti K."/>
            <person name="Riley R."/>
            <person name="Lipzen A."/>
            <person name="Clum A."/>
            <person name="Drula E."/>
            <person name="Henrissat B."/>
            <person name="Kohler A."/>
            <person name="Grigoriev I.V."/>
            <person name="Martin F.M."/>
            <person name="Hacquard S."/>
        </authorList>
    </citation>
    <scope>NUCLEOTIDE SEQUENCE</scope>
    <source>
        <strain evidence="2">MPI-SDFR-AT-0073</strain>
    </source>
</reference>
<comment type="caution">
    <text evidence="2">The sequence shown here is derived from an EMBL/GenBank/DDBJ whole genome shotgun (WGS) entry which is preliminary data.</text>
</comment>